<dbReference type="InterPro" id="IPR013813">
    <property type="entry name" value="Endoribo_LPSP/chorism_mut-like"/>
</dbReference>
<dbReference type="InterPro" id="IPR006175">
    <property type="entry name" value="YjgF/YER057c/UK114"/>
</dbReference>
<gene>
    <name evidence="1" type="ORF">Mame_05167</name>
</gene>
<protein>
    <submittedName>
        <fullName evidence="1">Putative endoribonuclease L-PSP</fullName>
    </submittedName>
</protein>
<keyword evidence="2" id="KW-1185">Reference proteome</keyword>
<evidence type="ECO:0000313" key="1">
    <source>
        <dbReference type="EMBL" id="AQZ54459.1"/>
    </source>
</evidence>
<dbReference type="RefSeq" id="WP_018067058.1">
    <property type="nucleotide sequence ID" value="NZ_AQWH01000032.1"/>
</dbReference>
<accession>A0A1U9Z9R9</accession>
<dbReference type="KEGG" id="mmed:Mame_05167"/>
<organism evidence="1 2">
    <name type="scientific">Martelella mediterranea DSM 17316</name>
    <dbReference type="NCBI Taxonomy" id="1122214"/>
    <lineage>
        <taxon>Bacteria</taxon>
        <taxon>Pseudomonadati</taxon>
        <taxon>Pseudomonadota</taxon>
        <taxon>Alphaproteobacteria</taxon>
        <taxon>Hyphomicrobiales</taxon>
        <taxon>Aurantimonadaceae</taxon>
        <taxon>Martelella</taxon>
    </lineage>
</organism>
<dbReference type="CDD" id="cd02199">
    <property type="entry name" value="YjgF_YER057c_UK114_like_1"/>
    <property type="match status" value="1"/>
</dbReference>
<dbReference type="PANTHER" id="PTHR43760:SF1">
    <property type="entry name" value="ENDORIBONUCLEASE L-PSP_CHORISMATE MUTASE-LIKE DOMAIN-CONTAINING PROTEIN"/>
    <property type="match status" value="1"/>
</dbReference>
<dbReference type="InterPro" id="IPR035959">
    <property type="entry name" value="RutC-like_sf"/>
</dbReference>
<geneLocation type="plasmid" evidence="2">
    <name>pmm170</name>
</geneLocation>
<dbReference type="OrthoDB" id="9806350at2"/>
<dbReference type="SUPFAM" id="SSF55298">
    <property type="entry name" value="YjgF-like"/>
    <property type="match status" value="1"/>
</dbReference>
<reference evidence="1 2" key="1">
    <citation type="submission" date="2017-03" db="EMBL/GenBank/DDBJ databases">
        <title>Foreign affairs: Plasmid Transfer between Roseobacters and Rhizobia.</title>
        <authorList>
            <person name="Bartling P."/>
            <person name="Bunk B."/>
            <person name="Overmann J."/>
            <person name="Brinkmann H."/>
            <person name="Petersen J."/>
        </authorList>
    </citation>
    <scope>NUCLEOTIDE SEQUENCE [LARGE SCALE GENOMIC DNA]</scope>
    <source>
        <strain evidence="1 2">MACL11</strain>
        <plasmid evidence="2">Plasmid pmm170</plasmid>
    </source>
</reference>
<dbReference type="AlphaFoldDB" id="A0A1U9Z9R9"/>
<dbReference type="eggNOG" id="COG0251">
    <property type="taxonomic scope" value="Bacteria"/>
</dbReference>
<dbReference type="Gene3D" id="3.30.1330.40">
    <property type="entry name" value="RutC-like"/>
    <property type="match status" value="1"/>
</dbReference>
<dbReference type="Proteomes" id="UP000191135">
    <property type="component" value="Plasmid pMM170"/>
</dbReference>
<dbReference type="PANTHER" id="PTHR43760">
    <property type="entry name" value="ENDORIBONUCLEASE-RELATED"/>
    <property type="match status" value="1"/>
</dbReference>
<name>A0A1U9Z9R9_9HYPH</name>
<sequence length="148" mass="15977">MDRSAPRPQGRYLPAKRHRDLIFVSGMTPREDGQLLHVGKVAPDAPVETYRQAVELAAGNALRAARSQLFDGEQIVSVLNLTVYVNAPEGYTLHSKIADFASSFLEKYTNDGISSRAAVGVSSLPRDATVEVSMIATANHVVPEAVSE</sequence>
<keyword evidence="1" id="KW-0614">Plasmid</keyword>
<dbReference type="Pfam" id="PF01042">
    <property type="entry name" value="Ribonuc_L-PSP"/>
    <property type="match status" value="1"/>
</dbReference>
<proteinExistence type="predicted"/>
<evidence type="ECO:0000313" key="2">
    <source>
        <dbReference type="Proteomes" id="UP000191135"/>
    </source>
</evidence>
<dbReference type="EMBL" id="CP020333">
    <property type="protein sequence ID" value="AQZ54459.1"/>
    <property type="molecule type" value="Genomic_DNA"/>
</dbReference>